<dbReference type="InterPro" id="IPR045379">
    <property type="entry name" value="Crinkler_N"/>
</dbReference>
<feature type="domain" description="Crinkler effector protein N-terminal" evidence="4">
    <location>
        <begin position="99"/>
        <end position="196"/>
    </location>
</feature>
<keyword evidence="3" id="KW-0964">Secreted</keyword>
<dbReference type="InParanoid" id="A0A0C2XP82"/>
<proteinExistence type="predicted"/>
<dbReference type="Pfam" id="PF20147">
    <property type="entry name" value="Crinkler"/>
    <property type="match status" value="2"/>
</dbReference>
<protein>
    <recommendedName>
        <fullName evidence="4">Crinkler effector protein N-terminal domain-containing protein</fullName>
    </recommendedName>
</protein>
<feature type="non-terminal residue" evidence="5">
    <location>
        <position position="199"/>
    </location>
</feature>
<evidence type="ECO:0000256" key="3">
    <source>
        <dbReference type="ARBA" id="ARBA00022525"/>
    </source>
</evidence>
<accession>A0A0C2XP82</accession>
<dbReference type="OrthoDB" id="3064102at2759"/>
<sequence>LNCLVSGEPYSRIFKVRIEASQAVADLKDAIKEEKKNAFQHVDARTLNLWKVSAIHESDLGGLSQISNNLKPMDKLFSIFPKQPSNDHLHIIVKPRPLLELNCLMSGETYSCIFKVRIEASQAVAHLKDAIKEITKPALDHTPAYALDLWKVSIPVDNNSLENVGNPDRKPLLPVKKLSTVFPEPPVLEHIHIIVKAPA</sequence>
<gene>
    <name evidence="5" type="ORF">M378DRAFT_43028</name>
</gene>
<reference evidence="5 6" key="1">
    <citation type="submission" date="2014-04" db="EMBL/GenBank/DDBJ databases">
        <title>Evolutionary Origins and Diversification of the Mycorrhizal Mutualists.</title>
        <authorList>
            <consortium name="DOE Joint Genome Institute"/>
            <consortium name="Mycorrhizal Genomics Consortium"/>
            <person name="Kohler A."/>
            <person name="Kuo A."/>
            <person name="Nagy L.G."/>
            <person name="Floudas D."/>
            <person name="Copeland A."/>
            <person name="Barry K.W."/>
            <person name="Cichocki N."/>
            <person name="Veneault-Fourrey C."/>
            <person name="LaButti K."/>
            <person name="Lindquist E.A."/>
            <person name="Lipzen A."/>
            <person name="Lundell T."/>
            <person name="Morin E."/>
            <person name="Murat C."/>
            <person name="Riley R."/>
            <person name="Ohm R."/>
            <person name="Sun H."/>
            <person name="Tunlid A."/>
            <person name="Henrissat B."/>
            <person name="Grigoriev I.V."/>
            <person name="Hibbett D.S."/>
            <person name="Martin F."/>
        </authorList>
    </citation>
    <scope>NUCLEOTIDE SEQUENCE [LARGE SCALE GENOMIC DNA]</scope>
    <source>
        <strain evidence="5 6">Koide BX008</strain>
    </source>
</reference>
<dbReference type="EMBL" id="KN818222">
    <property type="protein sequence ID" value="KIL71411.1"/>
    <property type="molecule type" value="Genomic_DNA"/>
</dbReference>
<evidence type="ECO:0000313" key="5">
    <source>
        <dbReference type="EMBL" id="KIL71411.1"/>
    </source>
</evidence>
<comment type="subcellular location">
    <subcellularLocation>
        <location evidence="1">Host cell</location>
    </subcellularLocation>
    <subcellularLocation>
        <location evidence="2">Secreted</location>
    </subcellularLocation>
</comment>
<feature type="domain" description="Crinkler effector protein N-terminal" evidence="4">
    <location>
        <begin position="1"/>
        <end position="94"/>
    </location>
</feature>
<evidence type="ECO:0000313" key="6">
    <source>
        <dbReference type="Proteomes" id="UP000054549"/>
    </source>
</evidence>
<feature type="non-terminal residue" evidence="5">
    <location>
        <position position="1"/>
    </location>
</feature>
<evidence type="ECO:0000256" key="1">
    <source>
        <dbReference type="ARBA" id="ARBA00004340"/>
    </source>
</evidence>
<dbReference type="GO" id="GO:0005576">
    <property type="term" value="C:extracellular region"/>
    <property type="evidence" value="ECO:0007669"/>
    <property type="project" value="UniProtKB-SubCell"/>
</dbReference>
<dbReference type="GO" id="GO:0043657">
    <property type="term" value="C:host cell"/>
    <property type="evidence" value="ECO:0007669"/>
    <property type="project" value="UniProtKB-SubCell"/>
</dbReference>
<name>A0A0C2XP82_AMAMK</name>
<dbReference type="AlphaFoldDB" id="A0A0C2XP82"/>
<evidence type="ECO:0000259" key="4">
    <source>
        <dbReference type="Pfam" id="PF20147"/>
    </source>
</evidence>
<organism evidence="5 6">
    <name type="scientific">Amanita muscaria (strain Koide BX008)</name>
    <dbReference type="NCBI Taxonomy" id="946122"/>
    <lineage>
        <taxon>Eukaryota</taxon>
        <taxon>Fungi</taxon>
        <taxon>Dikarya</taxon>
        <taxon>Basidiomycota</taxon>
        <taxon>Agaricomycotina</taxon>
        <taxon>Agaricomycetes</taxon>
        <taxon>Agaricomycetidae</taxon>
        <taxon>Agaricales</taxon>
        <taxon>Pluteineae</taxon>
        <taxon>Amanitaceae</taxon>
        <taxon>Amanita</taxon>
    </lineage>
</organism>
<dbReference type="Proteomes" id="UP000054549">
    <property type="component" value="Unassembled WGS sequence"/>
</dbReference>
<keyword evidence="6" id="KW-1185">Reference proteome</keyword>
<evidence type="ECO:0000256" key="2">
    <source>
        <dbReference type="ARBA" id="ARBA00004613"/>
    </source>
</evidence>
<dbReference type="HOGENOM" id="CLU_074871_0_0_1"/>